<sequence length="500" mass="54172">MTALNSFIPIDVHQALLPDPSREASKTLRELVTVLSPLVPQASSSPATCPCTDTNDALDPTFWVEITQPRSQGGVPHHAPPTLTSLEQMEDLEESAFDIHGDDSEVPMTDIVSVHTQLECSNSMDCDDDDKLYIPGEEGGLVLTADAECASVKSVQGEVVDTTQASQAVEGHIIHVRRLLARRSLARSRGSTISPSDEEISRHDFTRNTSVRRKILERLQRVPVRSACGVSRDPTRRIARTYPSTASVYSGTHSGDSRTPSAMPSSSTPHRSTPIPSGCREAGFESSRKSSQALYLRRPPTSRPSSGLPERTGVWDGEALRRAVDTHPGERWLAWTRSWALSPPPPPGGDRFTAVPPRRTAQEKRDAEVLLLRSPPQITSSPLQSTLTFSSAQPGQSPAPPVTEGNNNTTPTGDTTSTRRRRHSARRGDGHGTPAIRYAARHTALRVARVEKILAHSYSSRDLAPGSPRAFGAASPDSLEDGAWARGIEQRLAGSSADKR</sequence>
<gene>
    <name evidence="1" type="ORF">F5148DRAFT_1368669</name>
</gene>
<dbReference type="EMBL" id="JAGFNK010000141">
    <property type="protein sequence ID" value="KAI9507068.1"/>
    <property type="molecule type" value="Genomic_DNA"/>
</dbReference>
<proteinExistence type="predicted"/>
<protein>
    <submittedName>
        <fullName evidence="1">Uncharacterized protein</fullName>
    </submittedName>
</protein>
<keyword evidence="2" id="KW-1185">Reference proteome</keyword>
<evidence type="ECO:0000313" key="2">
    <source>
        <dbReference type="Proteomes" id="UP001207468"/>
    </source>
</evidence>
<reference evidence="1" key="1">
    <citation type="submission" date="2021-03" db="EMBL/GenBank/DDBJ databases">
        <title>Evolutionary priming and transition to the ectomycorrhizal habit in an iconic lineage of mushroom-forming fungi: is preadaptation a requirement?</title>
        <authorList>
            <consortium name="DOE Joint Genome Institute"/>
            <person name="Looney B.P."/>
            <person name="Miyauchi S."/>
            <person name="Morin E."/>
            <person name="Drula E."/>
            <person name="Courty P.E."/>
            <person name="Chicoki N."/>
            <person name="Fauchery L."/>
            <person name="Kohler A."/>
            <person name="Kuo A."/>
            <person name="LaButti K."/>
            <person name="Pangilinan J."/>
            <person name="Lipzen A."/>
            <person name="Riley R."/>
            <person name="Andreopoulos W."/>
            <person name="He G."/>
            <person name="Johnson J."/>
            <person name="Barry K.W."/>
            <person name="Grigoriev I.V."/>
            <person name="Nagy L."/>
            <person name="Hibbett D."/>
            <person name="Henrissat B."/>
            <person name="Matheny P.B."/>
            <person name="Labbe J."/>
            <person name="Martin A.F."/>
        </authorList>
    </citation>
    <scope>NUCLEOTIDE SEQUENCE</scope>
    <source>
        <strain evidence="1">BPL698</strain>
    </source>
</reference>
<accession>A0ACC0U633</accession>
<organism evidence="1 2">
    <name type="scientific">Russula earlei</name>
    <dbReference type="NCBI Taxonomy" id="71964"/>
    <lineage>
        <taxon>Eukaryota</taxon>
        <taxon>Fungi</taxon>
        <taxon>Dikarya</taxon>
        <taxon>Basidiomycota</taxon>
        <taxon>Agaricomycotina</taxon>
        <taxon>Agaricomycetes</taxon>
        <taxon>Russulales</taxon>
        <taxon>Russulaceae</taxon>
        <taxon>Russula</taxon>
    </lineage>
</organism>
<comment type="caution">
    <text evidence="1">The sequence shown here is derived from an EMBL/GenBank/DDBJ whole genome shotgun (WGS) entry which is preliminary data.</text>
</comment>
<name>A0ACC0U633_9AGAM</name>
<evidence type="ECO:0000313" key="1">
    <source>
        <dbReference type="EMBL" id="KAI9507068.1"/>
    </source>
</evidence>
<dbReference type="Proteomes" id="UP001207468">
    <property type="component" value="Unassembled WGS sequence"/>
</dbReference>